<dbReference type="GO" id="GO:0016747">
    <property type="term" value="F:acyltransferase activity, transferring groups other than amino-acyl groups"/>
    <property type="evidence" value="ECO:0007669"/>
    <property type="project" value="InterPro"/>
</dbReference>
<evidence type="ECO:0000259" key="3">
    <source>
        <dbReference type="PROSITE" id="PS51186"/>
    </source>
</evidence>
<feature type="domain" description="N-acetyltransferase" evidence="3">
    <location>
        <begin position="1"/>
        <end position="138"/>
    </location>
</feature>
<dbReference type="Pfam" id="PF00583">
    <property type="entry name" value="Acetyltransf_1"/>
    <property type="match status" value="1"/>
</dbReference>
<dbReference type="PROSITE" id="PS51186">
    <property type="entry name" value="GNAT"/>
    <property type="match status" value="1"/>
</dbReference>
<dbReference type="PANTHER" id="PTHR43877">
    <property type="entry name" value="AMINOALKYLPHOSPHONATE N-ACETYLTRANSFERASE-RELATED-RELATED"/>
    <property type="match status" value="1"/>
</dbReference>
<dbReference type="InterPro" id="IPR016181">
    <property type="entry name" value="Acyl_CoA_acyltransferase"/>
</dbReference>
<evidence type="ECO:0000256" key="1">
    <source>
        <dbReference type="ARBA" id="ARBA00022679"/>
    </source>
</evidence>
<dbReference type="SUPFAM" id="SSF55729">
    <property type="entry name" value="Acyl-CoA N-acyltransferases (Nat)"/>
    <property type="match status" value="1"/>
</dbReference>
<gene>
    <name evidence="4" type="ordered locus">HMU11490</name>
</gene>
<keyword evidence="2" id="KW-0012">Acyltransferase</keyword>
<keyword evidence="1 4" id="KW-0808">Transferase</keyword>
<evidence type="ECO:0000313" key="5">
    <source>
        <dbReference type="Proteomes" id="UP000001522"/>
    </source>
</evidence>
<evidence type="ECO:0000256" key="2">
    <source>
        <dbReference type="ARBA" id="ARBA00023315"/>
    </source>
</evidence>
<dbReference type="EMBL" id="FN555004">
    <property type="protein sequence ID" value="CBG40404.1"/>
    <property type="molecule type" value="Genomic_DNA"/>
</dbReference>
<dbReference type="InterPro" id="IPR000182">
    <property type="entry name" value="GNAT_dom"/>
</dbReference>
<dbReference type="InterPro" id="IPR050832">
    <property type="entry name" value="Bact_Acetyltransf"/>
</dbReference>
<reference evidence="4 5" key="1">
    <citation type="journal article" date="2010" name="BMC Genomics">
        <title>Comparative genomics and proteomics of Helicobacter mustelae, an ulcerogenic and carcinogenic gastric pathogen.</title>
        <authorList>
            <person name="O'Toole P.W."/>
            <person name="Snelling W.J."/>
            <person name="Canchaya C."/>
            <person name="Forde B.M."/>
            <person name="Hardie K.R."/>
            <person name="Josenhans C."/>
            <person name="Graham R.L.J."/>
            <person name="McMullan G."/>
            <person name="Parkhill J."/>
            <person name="Belda E."/>
            <person name="Bentley S.D."/>
        </authorList>
    </citation>
    <scope>NUCLEOTIDE SEQUENCE [LARGE SCALE GENOMIC DNA]</scope>
    <source>
        <strain evidence="5">ATCC 43772 / LMG 18044 / NCTC 12198 / 12198</strain>
    </source>
</reference>
<dbReference type="eggNOG" id="COG1246">
    <property type="taxonomic scope" value="Bacteria"/>
</dbReference>
<dbReference type="CDD" id="cd04301">
    <property type="entry name" value="NAT_SF"/>
    <property type="match status" value="1"/>
</dbReference>
<dbReference type="KEGG" id="hms:HMU11490"/>
<sequence>MNIIYKKPLLSHLQEMQDLVGDEVKQGLILPRSPEEMAQNIRSYYLALDNDKIIGFCALHIYTPRLAEIRSLVVAQDYRNQGIAQGLVARNIAEGKSLGIQDFLVLTYRPNLFKRMGFEEIAKEKIPYQKIWMDCVACKHFPTCHEIALLKTC</sequence>
<evidence type="ECO:0000313" key="4">
    <source>
        <dbReference type="EMBL" id="CBG40404.1"/>
    </source>
</evidence>
<protein>
    <submittedName>
        <fullName evidence="4">Putative Acetyltransferase, gnat family</fullName>
    </submittedName>
</protein>
<dbReference type="NCBIfam" id="NF005840">
    <property type="entry name" value="PRK07757.1"/>
    <property type="match status" value="1"/>
</dbReference>
<dbReference type="RefSeq" id="WP_013023473.1">
    <property type="nucleotide sequence ID" value="NC_013949.1"/>
</dbReference>
<organism evidence="4 5">
    <name type="scientific">Helicobacter mustelae (strain ATCC 43772 / CCUG 25715 / CIP 103759 / LMG 18044 / NCTC 12198 / R85-136P)</name>
    <name type="common">Campylobacter mustelae</name>
    <dbReference type="NCBI Taxonomy" id="679897"/>
    <lineage>
        <taxon>Bacteria</taxon>
        <taxon>Pseudomonadati</taxon>
        <taxon>Campylobacterota</taxon>
        <taxon>Epsilonproteobacteria</taxon>
        <taxon>Campylobacterales</taxon>
        <taxon>Helicobacteraceae</taxon>
        <taxon>Helicobacter</taxon>
    </lineage>
</organism>
<dbReference type="AlphaFoldDB" id="D3UIS9"/>
<dbReference type="HOGENOM" id="CLU_119519_0_0_7"/>
<accession>D3UIS9</accession>
<dbReference type="Gene3D" id="3.40.630.30">
    <property type="match status" value="1"/>
</dbReference>
<name>D3UIS9_HELM1</name>
<dbReference type="STRING" id="679897.HMU11490"/>
<proteinExistence type="predicted"/>
<keyword evidence="5" id="KW-1185">Reference proteome</keyword>
<dbReference type="Proteomes" id="UP000001522">
    <property type="component" value="Chromosome"/>
</dbReference>